<feature type="compositionally biased region" description="Low complexity" evidence="2">
    <location>
        <begin position="450"/>
        <end position="460"/>
    </location>
</feature>
<dbReference type="VEuPathDB" id="TrichDB:TRFO_01624"/>
<dbReference type="AlphaFoldDB" id="A0A1J4JPH5"/>
<feature type="coiled-coil region" evidence="1">
    <location>
        <begin position="535"/>
        <end position="687"/>
    </location>
</feature>
<accession>A0A1J4JPH5</accession>
<dbReference type="Proteomes" id="UP000179807">
    <property type="component" value="Unassembled WGS sequence"/>
</dbReference>
<feature type="coiled-coil region" evidence="1">
    <location>
        <begin position="117"/>
        <end position="256"/>
    </location>
</feature>
<evidence type="ECO:0000313" key="3">
    <source>
        <dbReference type="EMBL" id="OHT01063.1"/>
    </source>
</evidence>
<evidence type="ECO:0000313" key="4">
    <source>
        <dbReference type="Proteomes" id="UP000179807"/>
    </source>
</evidence>
<keyword evidence="1" id="KW-0175">Coiled coil</keyword>
<dbReference type="GeneID" id="94824912"/>
<dbReference type="OrthoDB" id="10615846at2759"/>
<evidence type="ECO:0000256" key="2">
    <source>
        <dbReference type="SAM" id="MobiDB-lite"/>
    </source>
</evidence>
<proteinExistence type="predicted"/>
<gene>
    <name evidence="3" type="ORF">TRFO_01624</name>
</gene>
<name>A0A1J4JPH5_9EUKA</name>
<protein>
    <submittedName>
        <fullName evidence="3">Uncharacterized protein</fullName>
    </submittedName>
</protein>
<feature type="region of interest" description="Disordered" evidence="2">
    <location>
        <begin position="441"/>
        <end position="460"/>
    </location>
</feature>
<evidence type="ECO:0000256" key="1">
    <source>
        <dbReference type="SAM" id="Coils"/>
    </source>
</evidence>
<keyword evidence="4" id="KW-1185">Reference proteome</keyword>
<dbReference type="EMBL" id="MLAK01000926">
    <property type="protein sequence ID" value="OHT01063.1"/>
    <property type="molecule type" value="Genomic_DNA"/>
</dbReference>
<reference evidence="3" key="1">
    <citation type="submission" date="2016-10" db="EMBL/GenBank/DDBJ databases">
        <authorList>
            <person name="Benchimol M."/>
            <person name="Almeida L.G."/>
            <person name="Vasconcelos A.T."/>
            <person name="Perreira-Neves A."/>
            <person name="Rosa I.A."/>
            <person name="Tasca T."/>
            <person name="Bogo M.R."/>
            <person name="de Souza W."/>
        </authorList>
    </citation>
    <scope>NUCLEOTIDE SEQUENCE [LARGE SCALE GENOMIC DNA]</scope>
    <source>
        <strain evidence="3">K</strain>
    </source>
</reference>
<feature type="region of interest" description="Disordered" evidence="2">
    <location>
        <begin position="716"/>
        <end position="742"/>
    </location>
</feature>
<sequence>MADLLAPTRFRITTTCAEVKEIADNLKKQQPTIRKINEKKLNEQILSIFDEANELLKTASTNVTVIPKQYEVPYPQIALFRSQIEKLNAELDRRTRMFDTTIEIARQAFSERLDKIHQEYKNRLFSLKNENMIQESELEQQLKDIQKSFESRLHDEISVHMKERNELQTKVVKLQSEYDLLYSNLSSSLSASQMRADMLEKQKEMLIETNENVTSTIHDKFQQQLEAMRSQCAIKITSLETENANLSEEIDSSKSLFDMEMERLVAQLQSIETSMESKLHSLISQQNFDFEKRKRKMETKHQRNVSSIRHKIETEEMATSNEAQLLRTQIEQRQKFLADADRRYEESVANIEKKTETLIAEKENEMKMMTKIHKKSLKQLEQKHVLQLEQATHDAAKQKRALELKLQQTKREGEITHKRLQQEINALTRAKIKFMEDIKRKEEEKKNGITSSRSNTSSKSSRNKAVILKCSLQKKVIADVAPCGFAVNPLIESEIHERLIKFNETGKKELASIAKGLDSIEQQFSAEQLRLKLKIDDVHRKREFLENEKKKLIERTKTAQAKLDELNERKIVWDEAIDQKQNEKIATLHSSIAQMKDEIAKIKEKGTKKVPIEELKAENQKEIDQLNTKLEKLKSEQEEKEKEIRSKYESIIEEESQAANKLVTELNQKYEETMNEIKVTKEDYRQEALNDHQKWMATRKEMADSNNRLMGVMQTMDKSRNDTPNRLRNVSNRAAPLPILRK</sequence>
<organism evidence="3 4">
    <name type="scientific">Tritrichomonas foetus</name>
    <dbReference type="NCBI Taxonomy" id="1144522"/>
    <lineage>
        <taxon>Eukaryota</taxon>
        <taxon>Metamonada</taxon>
        <taxon>Parabasalia</taxon>
        <taxon>Tritrichomonadida</taxon>
        <taxon>Tritrichomonadidae</taxon>
        <taxon>Tritrichomonas</taxon>
    </lineage>
</organism>
<dbReference type="RefSeq" id="XP_068354199.1">
    <property type="nucleotide sequence ID" value="XM_068490208.1"/>
</dbReference>
<comment type="caution">
    <text evidence="3">The sequence shown here is derived from an EMBL/GenBank/DDBJ whole genome shotgun (WGS) entry which is preliminary data.</text>
</comment>